<dbReference type="PANTHER" id="PTHR24100:SF149">
    <property type="entry name" value="BG-LIKE ANTIGEN 1-RELATED"/>
    <property type="match status" value="1"/>
</dbReference>
<dbReference type="GO" id="GO:0050863">
    <property type="term" value="P:regulation of T cell activation"/>
    <property type="evidence" value="ECO:0007669"/>
    <property type="project" value="UniProtKB-ARBA"/>
</dbReference>
<dbReference type="InterPro" id="IPR003599">
    <property type="entry name" value="Ig_sub"/>
</dbReference>
<evidence type="ECO:0000313" key="13">
    <source>
        <dbReference type="Ensembl" id="ENSPMGP00000026744.1"/>
    </source>
</evidence>
<dbReference type="SMART" id="SM00449">
    <property type="entry name" value="SPRY"/>
    <property type="match status" value="1"/>
</dbReference>
<feature type="domain" description="Ig-like" evidence="12">
    <location>
        <begin position="152"/>
        <end position="215"/>
    </location>
</feature>
<dbReference type="InterPro" id="IPR053896">
    <property type="entry name" value="BTN3A2-like_Ig-C"/>
</dbReference>
<dbReference type="Pfam" id="PF22705">
    <property type="entry name" value="C2-set_3"/>
    <property type="match status" value="1"/>
</dbReference>
<dbReference type="FunFam" id="2.60.40.10:FF:000142">
    <property type="entry name" value="V-set domain-containing T-cell activation inhibitor 1"/>
    <property type="match status" value="1"/>
</dbReference>
<evidence type="ECO:0000256" key="3">
    <source>
        <dbReference type="ARBA" id="ARBA00022692"/>
    </source>
</evidence>
<keyword evidence="9" id="KW-0393">Immunoglobulin domain</keyword>
<comment type="subcellular location">
    <subcellularLocation>
        <location evidence="1">Membrane</location>
        <topology evidence="1">Single-pass type I membrane protein</topology>
    </subcellularLocation>
</comment>
<dbReference type="Pfam" id="PF07686">
    <property type="entry name" value="V-set"/>
    <property type="match status" value="1"/>
</dbReference>
<keyword evidence="3 10" id="KW-0812">Transmembrane</keyword>
<proteinExistence type="inferred from homology"/>
<evidence type="ECO:0008006" key="15">
    <source>
        <dbReference type="Google" id="ProtNLM"/>
    </source>
</evidence>
<evidence type="ECO:0000256" key="5">
    <source>
        <dbReference type="ARBA" id="ARBA00022989"/>
    </source>
</evidence>
<feature type="domain" description="Ig-like" evidence="12">
    <location>
        <begin position="20"/>
        <end position="136"/>
    </location>
</feature>
<dbReference type="AlphaFoldDB" id="A0A3B4BE57"/>
<dbReference type="InterPro" id="IPR013106">
    <property type="entry name" value="Ig_V-set"/>
</dbReference>
<dbReference type="GO" id="GO:1903037">
    <property type="term" value="P:regulation of leukocyte cell-cell adhesion"/>
    <property type="evidence" value="ECO:0007669"/>
    <property type="project" value="UniProtKB-ARBA"/>
</dbReference>
<dbReference type="PROSITE" id="PS50188">
    <property type="entry name" value="B302_SPRY"/>
    <property type="match status" value="1"/>
</dbReference>
<dbReference type="GO" id="GO:0005102">
    <property type="term" value="F:signaling receptor binding"/>
    <property type="evidence" value="ECO:0007669"/>
    <property type="project" value="TreeGrafter"/>
</dbReference>
<evidence type="ECO:0000313" key="14">
    <source>
        <dbReference type="Proteomes" id="UP000261520"/>
    </source>
</evidence>
<dbReference type="GO" id="GO:0009897">
    <property type="term" value="C:external side of plasma membrane"/>
    <property type="evidence" value="ECO:0007669"/>
    <property type="project" value="TreeGrafter"/>
</dbReference>
<evidence type="ECO:0000256" key="8">
    <source>
        <dbReference type="ARBA" id="ARBA00023180"/>
    </source>
</evidence>
<evidence type="ECO:0000259" key="11">
    <source>
        <dbReference type="PROSITE" id="PS50188"/>
    </source>
</evidence>
<dbReference type="SMART" id="SM00409">
    <property type="entry name" value="IG"/>
    <property type="match status" value="1"/>
</dbReference>
<organism evidence="13 14">
    <name type="scientific">Periophthalmus magnuspinnatus</name>
    <dbReference type="NCBI Taxonomy" id="409849"/>
    <lineage>
        <taxon>Eukaryota</taxon>
        <taxon>Metazoa</taxon>
        <taxon>Chordata</taxon>
        <taxon>Craniata</taxon>
        <taxon>Vertebrata</taxon>
        <taxon>Euteleostomi</taxon>
        <taxon>Actinopterygii</taxon>
        <taxon>Neopterygii</taxon>
        <taxon>Teleostei</taxon>
        <taxon>Neoteleostei</taxon>
        <taxon>Acanthomorphata</taxon>
        <taxon>Gobiaria</taxon>
        <taxon>Gobiiformes</taxon>
        <taxon>Gobioidei</taxon>
        <taxon>Gobiidae</taxon>
        <taxon>Oxudercinae</taxon>
        <taxon>Periophthalmus</taxon>
    </lineage>
</organism>
<dbReference type="InterPro" id="IPR001870">
    <property type="entry name" value="B30.2/SPRY"/>
</dbReference>
<evidence type="ECO:0000256" key="9">
    <source>
        <dbReference type="ARBA" id="ARBA00023319"/>
    </source>
</evidence>
<comment type="similarity">
    <text evidence="2">Belongs to the immunoglobulin superfamily. BTN/MOG family.</text>
</comment>
<evidence type="ECO:0000256" key="1">
    <source>
        <dbReference type="ARBA" id="ARBA00004479"/>
    </source>
</evidence>
<accession>A0A3B4BE57</accession>
<dbReference type="InterPro" id="IPR043136">
    <property type="entry name" value="B30.2/SPRY_sf"/>
</dbReference>
<evidence type="ECO:0000256" key="4">
    <source>
        <dbReference type="ARBA" id="ARBA00022729"/>
    </source>
</evidence>
<dbReference type="Gene3D" id="2.60.120.920">
    <property type="match status" value="1"/>
</dbReference>
<sequence>IKERLASSLDQAVITLILKPGKMSLYLSVKMLNRKVLFDLFILPCWLSPQQSAEDMEVNWFHRDKFDAPIMQYKDKASVPLQTYSGRVSFGQKHASSTGLKEGDVTLKLEKVTVEDEGKYTCYVSSDKHHDRASFNLIVKQLGASPLLTPVVKENNQINMSCESDGWYPEPQLQWSSGNTPLTPEALVYRKASSGLFSVHSWMIVPSSSALSCSVGLPGEKLMQGKIDLNNIIPPKKEGWVLFAVTLIALIATLGYFLFKKYRGKQTFKHNNFECVSITKSGFMFGKGSVSKPASAEGKKLNVPFTSAYSDSLLIHLYHSCQRNTWIHFWEALLRGTPGFTSGKHYWEVSLDVTGNAAIPPKTSWWIGVTSHSQIPKDCDLSPTFGNGFWILSSSPDKAGVLKFGSNPEIFIPIQAQPEKIGVFLDYDGETLTFYNVQNKSLIGCFRTKFSGEVFPLFNPGKGDKAPMKIIHLDKSSENETNNVS</sequence>
<dbReference type="InterPro" id="IPR007110">
    <property type="entry name" value="Ig-like_dom"/>
</dbReference>
<dbReference type="InterPro" id="IPR050504">
    <property type="entry name" value="IgSF_BTN/MOG"/>
</dbReference>
<dbReference type="InterPro" id="IPR013320">
    <property type="entry name" value="ConA-like_dom_sf"/>
</dbReference>
<reference evidence="13" key="1">
    <citation type="submission" date="2025-08" db="UniProtKB">
        <authorList>
            <consortium name="Ensembl"/>
        </authorList>
    </citation>
    <scope>IDENTIFICATION</scope>
</reference>
<dbReference type="Pfam" id="PF00622">
    <property type="entry name" value="SPRY"/>
    <property type="match status" value="1"/>
</dbReference>
<dbReference type="InterPro" id="IPR003877">
    <property type="entry name" value="SPRY_dom"/>
</dbReference>
<keyword evidence="14" id="KW-1185">Reference proteome</keyword>
<reference evidence="13" key="2">
    <citation type="submission" date="2025-09" db="UniProtKB">
        <authorList>
            <consortium name="Ensembl"/>
        </authorList>
    </citation>
    <scope>IDENTIFICATION</scope>
</reference>
<evidence type="ECO:0000256" key="2">
    <source>
        <dbReference type="ARBA" id="ARBA00007591"/>
    </source>
</evidence>
<dbReference type="SUPFAM" id="SSF49899">
    <property type="entry name" value="Concanavalin A-like lectins/glucanases"/>
    <property type="match status" value="1"/>
</dbReference>
<keyword evidence="5 10" id="KW-1133">Transmembrane helix</keyword>
<keyword evidence="8" id="KW-0325">Glycoprotein</keyword>
<dbReference type="PRINTS" id="PR01407">
    <property type="entry name" value="BUTYPHLNCDUF"/>
</dbReference>
<dbReference type="STRING" id="409849.ENSPMGP00000026744"/>
<keyword evidence="6 10" id="KW-0472">Membrane</keyword>
<dbReference type="PANTHER" id="PTHR24100">
    <property type="entry name" value="BUTYROPHILIN"/>
    <property type="match status" value="1"/>
</dbReference>
<evidence type="ECO:0000259" key="12">
    <source>
        <dbReference type="PROSITE" id="PS50835"/>
    </source>
</evidence>
<dbReference type="InterPro" id="IPR003879">
    <property type="entry name" value="Butyrophylin_SPRY"/>
</dbReference>
<dbReference type="Gene3D" id="2.60.40.10">
    <property type="entry name" value="Immunoglobulins"/>
    <property type="match status" value="2"/>
</dbReference>
<dbReference type="Ensembl" id="ENSPMGT00000028483.1">
    <property type="protein sequence ID" value="ENSPMGP00000026744.1"/>
    <property type="gene ID" value="ENSPMGG00000021577.1"/>
</dbReference>
<name>A0A3B4BE57_9GOBI</name>
<keyword evidence="4" id="KW-0732">Signal</keyword>
<dbReference type="Proteomes" id="UP000261520">
    <property type="component" value="Unplaced"/>
</dbReference>
<dbReference type="GO" id="GO:0001817">
    <property type="term" value="P:regulation of cytokine production"/>
    <property type="evidence" value="ECO:0007669"/>
    <property type="project" value="TreeGrafter"/>
</dbReference>
<protein>
    <recommendedName>
        <fullName evidence="15">Ig-like domain-containing protein</fullName>
    </recommendedName>
</protein>
<evidence type="ECO:0000256" key="6">
    <source>
        <dbReference type="ARBA" id="ARBA00023136"/>
    </source>
</evidence>
<dbReference type="InterPro" id="IPR013783">
    <property type="entry name" value="Ig-like_fold"/>
</dbReference>
<evidence type="ECO:0000256" key="7">
    <source>
        <dbReference type="ARBA" id="ARBA00023157"/>
    </source>
</evidence>
<dbReference type="InterPro" id="IPR036179">
    <property type="entry name" value="Ig-like_dom_sf"/>
</dbReference>
<keyword evidence="7" id="KW-1015">Disulfide bond</keyword>
<dbReference type="PROSITE" id="PS50835">
    <property type="entry name" value="IG_LIKE"/>
    <property type="match status" value="2"/>
</dbReference>
<evidence type="ECO:0000256" key="10">
    <source>
        <dbReference type="SAM" id="Phobius"/>
    </source>
</evidence>
<dbReference type="SUPFAM" id="SSF48726">
    <property type="entry name" value="Immunoglobulin"/>
    <property type="match status" value="2"/>
</dbReference>
<dbReference type="GO" id="GO:0050852">
    <property type="term" value="P:T cell receptor signaling pathway"/>
    <property type="evidence" value="ECO:0007669"/>
    <property type="project" value="TreeGrafter"/>
</dbReference>
<feature type="transmembrane region" description="Helical" evidence="10">
    <location>
        <begin position="240"/>
        <end position="259"/>
    </location>
</feature>
<feature type="domain" description="B30.2/SPRY" evidence="11">
    <location>
        <begin position="263"/>
        <end position="477"/>
    </location>
</feature>